<name>W2YKV0_PHYNI</name>
<protein>
    <submittedName>
        <fullName evidence="1">Uncharacterized protein</fullName>
    </submittedName>
</protein>
<comment type="caution">
    <text evidence="1">The sequence shown here is derived from an EMBL/GenBank/DDBJ whole genome shotgun (WGS) entry which is preliminary data.</text>
</comment>
<organism evidence="1 2">
    <name type="scientific">Phytophthora nicotianae P10297</name>
    <dbReference type="NCBI Taxonomy" id="1317064"/>
    <lineage>
        <taxon>Eukaryota</taxon>
        <taxon>Sar</taxon>
        <taxon>Stramenopiles</taxon>
        <taxon>Oomycota</taxon>
        <taxon>Peronosporomycetes</taxon>
        <taxon>Peronosporales</taxon>
        <taxon>Peronosporaceae</taxon>
        <taxon>Phytophthora</taxon>
    </lineage>
</organism>
<evidence type="ECO:0000313" key="2">
    <source>
        <dbReference type="Proteomes" id="UP000018948"/>
    </source>
</evidence>
<dbReference type="CDD" id="cd09272">
    <property type="entry name" value="RNase_HI_RT_Ty1"/>
    <property type="match status" value="1"/>
</dbReference>
<dbReference type="OrthoDB" id="93076at2759"/>
<proteinExistence type="predicted"/>
<dbReference type="EMBL" id="ANIY01003483">
    <property type="protein sequence ID" value="ETP35293.1"/>
    <property type="molecule type" value="Genomic_DNA"/>
</dbReference>
<evidence type="ECO:0000313" key="1">
    <source>
        <dbReference type="EMBL" id="ETP35293.1"/>
    </source>
</evidence>
<gene>
    <name evidence="1" type="ORF">F442_16481</name>
</gene>
<dbReference type="AlphaFoldDB" id="W2YKV0"/>
<accession>W2YKV0</accession>
<sequence length="121" mass="13835">MDLLFIQEASMKGYTMYLHLFYRISNGQLVSAKCWEQDTLAESSCEVELIAANTGMHEAVWLEQFADELGLEKETTTLYCDSNSAHGLMKHAEKLRRTKLVNISDLKIREYVKAGSKARNR</sequence>
<dbReference type="Proteomes" id="UP000018948">
    <property type="component" value="Unassembled WGS sequence"/>
</dbReference>
<reference evidence="1 2" key="1">
    <citation type="submission" date="2013-11" db="EMBL/GenBank/DDBJ databases">
        <title>The Genome Sequence of Phytophthora parasitica P10297.</title>
        <authorList>
            <consortium name="The Broad Institute Genomics Platform"/>
            <person name="Russ C."/>
            <person name="Tyler B."/>
            <person name="Panabieres F."/>
            <person name="Shan W."/>
            <person name="Tripathy S."/>
            <person name="Grunwald N."/>
            <person name="Machado M."/>
            <person name="Johnson C.S."/>
            <person name="Walker B."/>
            <person name="Young S.K."/>
            <person name="Zeng Q."/>
            <person name="Gargeya S."/>
            <person name="Fitzgerald M."/>
            <person name="Haas B."/>
            <person name="Abouelleil A."/>
            <person name="Allen A.W."/>
            <person name="Alvarado L."/>
            <person name="Arachchi H.M."/>
            <person name="Berlin A.M."/>
            <person name="Chapman S.B."/>
            <person name="Gainer-Dewar J."/>
            <person name="Goldberg J."/>
            <person name="Griggs A."/>
            <person name="Gujja S."/>
            <person name="Hansen M."/>
            <person name="Howarth C."/>
            <person name="Imamovic A."/>
            <person name="Ireland A."/>
            <person name="Larimer J."/>
            <person name="McCowan C."/>
            <person name="Murphy C."/>
            <person name="Pearson M."/>
            <person name="Poon T.W."/>
            <person name="Priest M."/>
            <person name="Roberts A."/>
            <person name="Saif S."/>
            <person name="Shea T."/>
            <person name="Sisk P."/>
            <person name="Sykes S."/>
            <person name="Wortman J."/>
            <person name="Nusbaum C."/>
            <person name="Birren B."/>
        </authorList>
    </citation>
    <scope>NUCLEOTIDE SEQUENCE [LARGE SCALE GENOMIC DNA]</scope>
    <source>
        <strain evidence="1 2">P10297</strain>
    </source>
</reference>